<protein>
    <recommendedName>
        <fullName evidence="4">Sulfotransferase family protein</fullName>
    </recommendedName>
</protein>
<accession>A0A4R3MDP1</accession>
<name>A0A4R3MDP1_9HYPH</name>
<dbReference type="Proteomes" id="UP000295678">
    <property type="component" value="Unassembled WGS sequence"/>
</dbReference>
<sequence>MRILIYGAGKTGTTAVYYAFKNLLPNHIAFFEPPSLLQLPYDQHSDMLVKSLSVLRHDKMASSFERYQQKILIVRHPFDRLVSYILFAPNNGPGFLDDRNMERYLDLLRRKLESPRSVSMREITAMVEEYYPSRAAMHDSVTVLETIAHTYPDFFLLRYEDFVDGRLDALSAYCGLPLSNEPEITGFATKVARSKSHGDWHKWFLPEDVTHFREIYGSYLERFGYETQIEEAEPLDLDTTINYSIKVGNQGRQNRWLPIYVPGEVHMTWEGPAYHAARNAFQRGSKDEALRMVDEVIAGGTAIAGFFELKSQILAQAEDFAGAAEALRQAMALAPGEESFEKRLKGLLSKEKSSARRVPPPASARGTGTAAGSGAAPAVAPAGQPAARPAGTAVHRTLMLGQSHMQGIKKGATMLRTAGRFPANLALEFIQLRAARFNPYFPDGGDTLNEALLREIDAHLAATDLVVSVIGGNAYNVLGLVNHERPFDFELSTDPDLPLAEDREILPEEVVRASLDRQNANALRLLGALKARIGRPFVHVQSPPPIPSEAHIRAHPGKFADKIAQFGVTPAIIRYKLWKLQSEIFRAFCAANGIAFLDVPANVVDERGMLVEAAWSNDPTHGNAWYGEQVIGQLSGWLASQNGRYAGAH</sequence>
<proteinExistence type="predicted"/>
<dbReference type="SUPFAM" id="SSF52540">
    <property type="entry name" value="P-loop containing nucleoside triphosphate hydrolases"/>
    <property type="match status" value="1"/>
</dbReference>
<gene>
    <name evidence="2" type="ORF">EDC22_103197</name>
</gene>
<evidence type="ECO:0000313" key="3">
    <source>
        <dbReference type="Proteomes" id="UP000295678"/>
    </source>
</evidence>
<organism evidence="2 3">
    <name type="scientific">Tepidamorphus gemmatus</name>
    <dbReference type="NCBI Taxonomy" id="747076"/>
    <lineage>
        <taxon>Bacteria</taxon>
        <taxon>Pseudomonadati</taxon>
        <taxon>Pseudomonadota</taxon>
        <taxon>Alphaproteobacteria</taxon>
        <taxon>Hyphomicrobiales</taxon>
        <taxon>Tepidamorphaceae</taxon>
        <taxon>Tepidamorphus</taxon>
    </lineage>
</organism>
<dbReference type="InterPro" id="IPR027417">
    <property type="entry name" value="P-loop_NTPase"/>
</dbReference>
<dbReference type="EMBL" id="SMAK01000003">
    <property type="protein sequence ID" value="TCT11884.1"/>
    <property type="molecule type" value="Genomic_DNA"/>
</dbReference>
<feature type="compositionally biased region" description="Low complexity" evidence="1">
    <location>
        <begin position="363"/>
        <end position="390"/>
    </location>
</feature>
<keyword evidence="3" id="KW-1185">Reference proteome</keyword>
<dbReference type="RefSeq" id="WP_132805781.1">
    <property type="nucleotide sequence ID" value="NZ_SMAK01000003.1"/>
</dbReference>
<evidence type="ECO:0000313" key="2">
    <source>
        <dbReference type="EMBL" id="TCT11884.1"/>
    </source>
</evidence>
<dbReference type="Gene3D" id="3.40.50.300">
    <property type="entry name" value="P-loop containing nucleotide triphosphate hydrolases"/>
    <property type="match status" value="1"/>
</dbReference>
<evidence type="ECO:0008006" key="4">
    <source>
        <dbReference type="Google" id="ProtNLM"/>
    </source>
</evidence>
<dbReference type="OrthoDB" id="4736604at2"/>
<dbReference type="AlphaFoldDB" id="A0A4R3MDP1"/>
<evidence type="ECO:0000256" key="1">
    <source>
        <dbReference type="SAM" id="MobiDB-lite"/>
    </source>
</evidence>
<reference evidence="2 3" key="1">
    <citation type="submission" date="2019-03" db="EMBL/GenBank/DDBJ databases">
        <title>Genomic Encyclopedia of Type Strains, Phase IV (KMG-IV): sequencing the most valuable type-strain genomes for metagenomic binning, comparative biology and taxonomic classification.</title>
        <authorList>
            <person name="Goeker M."/>
        </authorList>
    </citation>
    <scope>NUCLEOTIDE SEQUENCE [LARGE SCALE GENOMIC DNA]</scope>
    <source>
        <strain evidence="2 3">DSM 19345</strain>
    </source>
</reference>
<feature type="region of interest" description="Disordered" evidence="1">
    <location>
        <begin position="350"/>
        <end position="390"/>
    </location>
</feature>
<comment type="caution">
    <text evidence="2">The sequence shown here is derived from an EMBL/GenBank/DDBJ whole genome shotgun (WGS) entry which is preliminary data.</text>
</comment>